<organism evidence="2 3">
    <name type="scientific">Stieleria bergensis</name>
    <dbReference type="NCBI Taxonomy" id="2528025"/>
    <lineage>
        <taxon>Bacteria</taxon>
        <taxon>Pseudomonadati</taxon>
        <taxon>Planctomycetota</taxon>
        <taxon>Planctomycetia</taxon>
        <taxon>Pirellulales</taxon>
        <taxon>Pirellulaceae</taxon>
        <taxon>Stieleria</taxon>
    </lineage>
</organism>
<keyword evidence="1" id="KW-0472">Membrane</keyword>
<dbReference type="EMBL" id="CP036272">
    <property type="protein sequence ID" value="QDT61947.1"/>
    <property type="molecule type" value="Genomic_DNA"/>
</dbReference>
<dbReference type="Proteomes" id="UP000315003">
    <property type="component" value="Chromosome"/>
</dbReference>
<proteinExistence type="predicted"/>
<evidence type="ECO:0000313" key="3">
    <source>
        <dbReference type="Proteomes" id="UP000315003"/>
    </source>
</evidence>
<keyword evidence="1" id="KW-1133">Transmembrane helix</keyword>
<accession>A0A517T0N6</accession>
<name>A0A517T0N6_9BACT</name>
<keyword evidence="3" id="KW-1185">Reference proteome</keyword>
<evidence type="ECO:0000256" key="1">
    <source>
        <dbReference type="SAM" id="Phobius"/>
    </source>
</evidence>
<dbReference type="RefSeq" id="WP_419187710.1">
    <property type="nucleotide sequence ID" value="NZ_CP036272.1"/>
</dbReference>
<evidence type="ECO:0000313" key="2">
    <source>
        <dbReference type="EMBL" id="QDT61947.1"/>
    </source>
</evidence>
<reference evidence="2 3" key="1">
    <citation type="submission" date="2019-02" db="EMBL/GenBank/DDBJ databases">
        <title>Deep-cultivation of Planctomycetes and their phenomic and genomic characterization uncovers novel biology.</title>
        <authorList>
            <person name="Wiegand S."/>
            <person name="Jogler M."/>
            <person name="Boedeker C."/>
            <person name="Pinto D."/>
            <person name="Vollmers J."/>
            <person name="Rivas-Marin E."/>
            <person name="Kohn T."/>
            <person name="Peeters S.H."/>
            <person name="Heuer A."/>
            <person name="Rast P."/>
            <person name="Oberbeckmann S."/>
            <person name="Bunk B."/>
            <person name="Jeske O."/>
            <person name="Meyerdierks A."/>
            <person name="Storesund J.E."/>
            <person name="Kallscheuer N."/>
            <person name="Luecker S."/>
            <person name="Lage O.M."/>
            <person name="Pohl T."/>
            <person name="Merkel B.J."/>
            <person name="Hornburger P."/>
            <person name="Mueller R.-W."/>
            <person name="Bruemmer F."/>
            <person name="Labrenz M."/>
            <person name="Spormann A.M."/>
            <person name="Op den Camp H."/>
            <person name="Overmann J."/>
            <person name="Amann R."/>
            <person name="Jetten M.S.M."/>
            <person name="Mascher T."/>
            <person name="Medema M.H."/>
            <person name="Devos D.P."/>
            <person name="Kaster A.-K."/>
            <person name="Ovreas L."/>
            <person name="Rohde M."/>
            <person name="Galperin M.Y."/>
            <person name="Jogler C."/>
        </authorList>
    </citation>
    <scope>NUCLEOTIDE SEQUENCE [LARGE SCALE GENOMIC DNA]</scope>
    <source>
        <strain evidence="2 3">SV_7m_r</strain>
    </source>
</reference>
<protein>
    <submittedName>
        <fullName evidence="2">Uncharacterized protein</fullName>
    </submittedName>
</protein>
<keyword evidence="1" id="KW-0812">Transmembrane</keyword>
<feature type="transmembrane region" description="Helical" evidence="1">
    <location>
        <begin position="121"/>
        <end position="140"/>
    </location>
</feature>
<gene>
    <name evidence="2" type="ORF">SV7mr_44880</name>
</gene>
<dbReference type="AlphaFoldDB" id="A0A517T0N6"/>
<sequence>MNSHLQEVRISEQAYRQVNLDAARAAARQRFCPEQSEVMRVRCIDHREETEQEYGHQLWFFEGHGVDPSEGSSCVYGVVEYQVEYGCTELVENRVFQTTQERERFRSLYECEVIKVDWRGIVLKLLAAGLMSIIFFLAYTRLIQSL</sequence>